<dbReference type="Gene3D" id="3.30.565.10">
    <property type="entry name" value="Histidine kinase-like ATPase, C-terminal domain"/>
    <property type="match status" value="1"/>
</dbReference>
<dbReference type="InterPro" id="IPR003594">
    <property type="entry name" value="HATPase_dom"/>
</dbReference>
<feature type="region of interest" description="Disordered" evidence="6">
    <location>
        <begin position="1"/>
        <end position="36"/>
    </location>
</feature>
<feature type="domain" description="PAC" evidence="10">
    <location>
        <begin position="399"/>
        <end position="450"/>
    </location>
</feature>
<dbReference type="SMART" id="SM00387">
    <property type="entry name" value="HATPase_c"/>
    <property type="match status" value="1"/>
</dbReference>
<dbReference type="PANTHER" id="PTHR43065:SF42">
    <property type="entry name" value="TWO-COMPONENT SENSOR PPRA"/>
    <property type="match status" value="1"/>
</dbReference>
<dbReference type="Gene3D" id="3.30.450.20">
    <property type="entry name" value="PAS domain"/>
    <property type="match status" value="3"/>
</dbReference>
<dbReference type="PROSITE" id="PS50112">
    <property type="entry name" value="PAS"/>
    <property type="match status" value="3"/>
</dbReference>
<dbReference type="PROSITE" id="PS50109">
    <property type="entry name" value="HIS_KIN"/>
    <property type="match status" value="1"/>
</dbReference>
<feature type="domain" description="Histidine kinase" evidence="7">
    <location>
        <begin position="470"/>
        <end position="693"/>
    </location>
</feature>
<keyword evidence="12" id="KW-1185">Reference proteome</keyword>
<evidence type="ECO:0000313" key="12">
    <source>
        <dbReference type="Proteomes" id="UP000198744"/>
    </source>
</evidence>
<dbReference type="NCBIfam" id="TIGR00229">
    <property type="entry name" value="sensory_box"/>
    <property type="match status" value="3"/>
</dbReference>
<accession>A0A1H7W3P1</accession>
<dbReference type="SUPFAM" id="SSF55785">
    <property type="entry name" value="PYP-like sensor domain (PAS domain)"/>
    <property type="match status" value="3"/>
</dbReference>
<dbReference type="Gene3D" id="3.40.50.2300">
    <property type="match status" value="1"/>
</dbReference>
<evidence type="ECO:0000259" key="9">
    <source>
        <dbReference type="PROSITE" id="PS50112"/>
    </source>
</evidence>
<feature type="modified residue" description="4-aspartylphosphate" evidence="4">
    <location>
        <position position="764"/>
    </location>
</feature>
<evidence type="ECO:0000259" key="10">
    <source>
        <dbReference type="PROSITE" id="PS50113"/>
    </source>
</evidence>
<feature type="compositionally biased region" description="Basic and acidic residues" evidence="6">
    <location>
        <begin position="1"/>
        <end position="13"/>
    </location>
</feature>
<protein>
    <recommendedName>
        <fullName evidence="2">histidine kinase</fullName>
        <ecNumber evidence="2">2.7.13.3</ecNumber>
    </recommendedName>
</protein>
<dbReference type="InterPro" id="IPR000014">
    <property type="entry name" value="PAS"/>
</dbReference>
<dbReference type="SMART" id="SM00448">
    <property type="entry name" value="REC"/>
    <property type="match status" value="1"/>
</dbReference>
<feature type="domain" description="Response regulatory" evidence="8">
    <location>
        <begin position="713"/>
        <end position="829"/>
    </location>
</feature>
<dbReference type="PANTHER" id="PTHR43065">
    <property type="entry name" value="SENSOR HISTIDINE KINASE"/>
    <property type="match status" value="1"/>
</dbReference>
<dbReference type="InterPro" id="IPR003661">
    <property type="entry name" value="HisK_dim/P_dom"/>
</dbReference>
<dbReference type="InterPro" id="IPR013656">
    <property type="entry name" value="PAS_4"/>
</dbReference>
<feature type="domain" description="PAC" evidence="10">
    <location>
        <begin position="272"/>
        <end position="323"/>
    </location>
</feature>
<name>A0A1H7W3P1_9BACT</name>
<feature type="domain" description="PAS" evidence="9">
    <location>
        <begin position="324"/>
        <end position="395"/>
    </location>
</feature>
<evidence type="ECO:0000259" key="7">
    <source>
        <dbReference type="PROSITE" id="PS50109"/>
    </source>
</evidence>
<dbReference type="CDD" id="cd00130">
    <property type="entry name" value="PAS"/>
    <property type="match status" value="2"/>
</dbReference>
<dbReference type="RefSeq" id="WP_093882680.1">
    <property type="nucleotide sequence ID" value="NZ_FOBS01000005.1"/>
</dbReference>
<evidence type="ECO:0000259" key="8">
    <source>
        <dbReference type="PROSITE" id="PS50110"/>
    </source>
</evidence>
<dbReference type="Proteomes" id="UP000198744">
    <property type="component" value="Unassembled WGS sequence"/>
</dbReference>
<feature type="coiled-coil region" evidence="5">
    <location>
        <begin position="434"/>
        <end position="461"/>
    </location>
</feature>
<dbReference type="Pfam" id="PF00072">
    <property type="entry name" value="Response_reg"/>
    <property type="match status" value="1"/>
</dbReference>
<dbReference type="Pfam" id="PF13426">
    <property type="entry name" value="PAS_9"/>
    <property type="match status" value="1"/>
</dbReference>
<gene>
    <name evidence="11" type="ORF">SAMN04489760_105154</name>
</gene>
<dbReference type="Gene3D" id="1.10.287.130">
    <property type="match status" value="1"/>
</dbReference>
<dbReference type="PRINTS" id="PR00344">
    <property type="entry name" value="BCTRLSENSOR"/>
</dbReference>
<keyword evidence="3 4" id="KW-0597">Phosphoprotein</keyword>
<evidence type="ECO:0000256" key="2">
    <source>
        <dbReference type="ARBA" id="ARBA00012438"/>
    </source>
</evidence>
<dbReference type="PROSITE" id="PS50113">
    <property type="entry name" value="PAC"/>
    <property type="match status" value="3"/>
</dbReference>
<dbReference type="STRING" id="43775.SAMN04489760_105154"/>
<keyword evidence="5" id="KW-0175">Coiled coil</keyword>
<dbReference type="InterPro" id="IPR000700">
    <property type="entry name" value="PAS-assoc_C"/>
</dbReference>
<dbReference type="SUPFAM" id="SSF55874">
    <property type="entry name" value="ATPase domain of HSP90 chaperone/DNA topoisomerase II/histidine kinase"/>
    <property type="match status" value="1"/>
</dbReference>
<dbReference type="GO" id="GO:0000155">
    <property type="term" value="F:phosphorelay sensor kinase activity"/>
    <property type="evidence" value="ECO:0007669"/>
    <property type="project" value="InterPro"/>
</dbReference>
<feature type="domain" description="PAC" evidence="10">
    <location>
        <begin position="128"/>
        <end position="180"/>
    </location>
</feature>
<dbReference type="InterPro" id="IPR001789">
    <property type="entry name" value="Sig_transdc_resp-reg_receiver"/>
</dbReference>
<evidence type="ECO:0000256" key="5">
    <source>
        <dbReference type="SAM" id="Coils"/>
    </source>
</evidence>
<evidence type="ECO:0000256" key="3">
    <source>
        <dbReference type="ARBA" id="ARBA00022553"/>
    </source>
</evidence>
<dbReference type="SUPFAM" id="SSF52172">
    <property type="entry name" value="CheY-like"/>
    <property type="match status" value="1"/>
</dbReference>
<proteinExistence type="predicted"/>
<dbReference type="EC" id="2.7.13.3" evidence="2"/>
<evidence type="ECO:0000256" key="1">
    <source>
        <dbReference type="ARBA" id="ARBA00000085"/>
    </source>
</evidence>
<dbReference type="SMART" id="SM00388">
    <property type="entry name" value="HisKA"/>
    <property type="match status" value="1"/>
</dbReference>
<dbReference type="InterPro" id="IPR004358">
    <property type="entry name" value="Sig_transdc_His_kin-like_C"/>
</dbReference>
<evidence type="ECO:0000256" key="6">
    <source>
        <dbReference type="SAM" id="MobiDB-lite"/>
    </source>
</evidence>
<dbReference type="EMBL" id="FOBS01000005">
    <property type="protein sequence ID" value="SEM16091.1"/>
    <property type="molecule type" value="Genomic_DNA"/>
</dbReference>
<dbReference type="CDD" id="cd00082">
    <property type="entry name" value="HisKA"/>
    <property type="match status" value="1"/>
</dbReference>
<dbReference type="InterPro" id="IPR011006">
    <property type="entry name" value="CheY-like_superfamily"/>
</dbReference>
<dbReference type="Pfam" id="PF02518">
    <property type="entry name" value="HATPase_c"/>
    <property type="match status" value="1"/>
</dbReference>
<dbReference type="AlphaFoldDB" id="A0A1H7W3P1"/>
<dbReference type="InterPro" id="IPR036890">
    <property type="entry name" value="HATPase_C_sf"/>
</dbReference>
<reference evidence="11 12" key="1">
    <citation type="submission" date="2016-10" db="EMBL/GenBank/DDBJ databases">
        <authorList>
            <person name="de Groot N.N."/>
        </authorList>
    </citation>
    <scope>NUCLEOTIDE SEQUENCE [LARGE SCALE GENOMIC DNA]</scope>
    <source>
        <strain evidence="11 12">DSM 8423</strain>
    </source>
</reference>
<feature type="domain" description="PAS" evidence="9">
    <location>
        <begin position="38"/>
        <end position="83"/>
    </location>
</feature>
<dbReference type="PROSITE" id="PS50110">
    <property type="entry name" value="RESPONSE_REGULATORY"/>
    <property type="match status" value="1"/>
</dbReference>
<comment type="catalytic activity">
    <reaction evidence="1">
        <text>ATP + protein L-histidine = ADP + protein N-phospho-L-histidine.</text>
        <dbReference type="EC" id="2.7.13.3"/>
    </reaction>
</comment>
<dbReference type="InterPro" id="IPR035965">
    <property type="entry name" value="PAS-like_dom_sf"/>
</dbReference>
<dbReference type="InterPro" id="IPR036097">
    <property type="entry name" value="HisK_dim/P_sf"/>
</dbReference>
<evidence type="ECO:0000256" key="4">
    <source>
        <dbReference type="PROSITE-ProRule" id="PRU00169"/>
    </source>
</evidence>
<dbReference type="OrthoDB" id="9806821at2"/>
<sequence>MAKDQNKNRDNRTGKQGLLFVDQELSEGNQGEKEPWDSNRIFHDIIDFLPDATFMIDRNGKVIAWNKAMEQMTKVPKEDMIGKGEYEYAVPFYGKARPLLADLTLLPDEEFEKIHYEGVYRQQGDTLYAAAYVPKTYGGKGAYLSATASRLRDASGRIIGAIESIRDITERKRAEEALRNSEKLLRDILDGSPIPQFVIGTDHRIILWNKAIEKYTGVKATEIVGTDQQSVPFYKEKRRTMADFLVDGSVEKIPQWYAGKYAKSQLVEEAYEGTDFFPALGKDGKWLYFTAAAIKDSTGTTIGAVETLEDITEHKRTDELLMEREEFLSSIIENIPDMIFIKDAKDLRFIRFNRAGENLLGFKREELIGKSDYDFFPREQADFFTKNDREVLDSGQPCDIPEEPIASRSGKRILHTQKIPIPDKDGNPAYLLGISEDITERKRAEEEQEMLQAQFSQAQKMESIGRLAGGVAHDFNNMLGVIIGYTEMAFRQVDPSHPVFAKLQQIGKAAERSADLTRQLLAFARKQTIIPKVLDLNETLEGMLKILRRLIGEDIDLTWQPGKGLWPVNVDPSQIDQILANLCVNASDAIAGVGKIIIETGNTSFQEAYCTHHPDCVPGDYVLLAVSDDGCGMEKKVLDNLFEPFFTTKETGKGTGLGLATVYGIVKQNNGFISVYSEEGIGSTFKIYLPRYQGEIEEIQEEGLAEPARGNETILVVEDDPLILNMTIIMLQGLGYTVLSASRPDDAIRIAGEHAGEIHLLLTDVIMPQMNGRDLAKSLTSLFPQLKCLFMSGYTADLIAHHGVLDDNVDFVQKPFSMHALAAKLRETLDKK</sequence>
<dbReference type="SUPFAM" id="SSF47384">
    <property type="entry name" value="Homodimeric domain of signal transducing histidine kinase"/>
    <property type="match status" value="1"/>
</dbReference>
<organism evidence="11 12">
    <name type="scientific">Syntrophus gentianae</name>
    <dbReference type="NCBI Taxonomy" id="43775"/>
    <lineage>
        <taxon>Bacteria</taxon>
        <taxon>Pseudomonadati</taxon>
        <taxon>Thermodesulfobacteriota</taxon>
        <taxon>Syntrophia</taxon>
        <taxon>Syntrophales</taxon>
        <taxon>Syntrophaceae</taxon>
        <taxon>Syntrophus</taxon>
    </lineage>
</organism>
<evidence type="ECO:0000313" key="11">
    <source>
        <dbReference type="EMBL" id="SEM16091.1"/>
    </source>
</evidence>
<dbReference type="SMART" id="SM00091">
    <property type="entry name" value="PAS"/>
    <property type="match status" value="3"/>
</dbReference>
<feature type="domain" description="PAS" evidence="9">
    <location>
        <begin position="181"/>
        <end position="225"/>
    </location>
</feature>
<dbReference type="InterPro" id="IPR005467">
    <property type="entry name" value="His_kinase_dom"/>
</dbReference>
<dbReference type="Pfam" id="PF08448">
    <property type="entry name" value="PAS_4"/>
    <property type="match status" value="2"/>
</dbReference>